<organism evidence="1">
    <name type="scientific">Ditylum brightwellii</name>
    <dbReference type="NCBI Taxonomy" id="49249"/>
    <lineage>
        <taxon>Eukaryota</taxon>
        <taxon>Sar</taxon>
        <taxon>Stramenopiles</taxon>
        <taxon>Ochrophyta</taxon>
        <taxon>Bacillariophyta</taxon>
        <taxon>Mediophyceae</taxon>
        <taxon>Lithodesmiophycidae</taxon>
        <taxon>Lithodesmiales</taxon>
        <taxon>Lithodesmiaceae</taxon>
        <taxon>Ditylum</taxon>
    </lineage>
</organism>
<evidence type="ECO:0000313" key="1">
    <source>
        <dbReference type="EMBL" id="CAE4594799.1"/>
    </source>
</evidence>
<evidence type="ECO:0008006" key="2">
    <source>
        <dbReference type="Google" id="ProtNLM"/>
    </source>
</evidence>
<dbReference type="AlphaFoldDB" id="A0A7S4QV25"/>
<protein>
    <recommendedName>
        <fullName evidence="2">LSM domain-containing protein</fullName>
    </recommendedName>
</protein>
<dbReference type="SUPFAM" id="SSF50182">
    <property type="entry name" value="Sm-like ribonucleoproteins"/>
    <property type="match status" value="1"/>
</dbReference>
<name>A0A7S4QV25_9STRA</name>
<reference evidence="1" key="1">
    <citation type="submission" date="2021-01" db="EMBL/GenBank/DDBJ databases">
        <authorList>
            <person name="Corre E."/>
            <person name="Pelletier E."/>
            <person name="Niang G."/>
            <person name="Scheremetjew M."/>
            <person name="Finn R."/>
            <person name="Kale V."/>
            <person name="Holt S."/>
            <person name="Cochrane G."/>
            <person name="Meng A."/>
            <person name="Brown T."/>
            <person name="Cohen L."/>
        </authorList>
    </citation>
    <scope>NUCLEOTIDE SEQUENCE</scope>
    <source>
        <strain evidence="1">GSO104</strain>
    </source>
</reference>
<dbReference type="InterPro" id="IPR010920">
    <property type="entry name" value="LSM_dom_sf"/>
</dbReference>
<accession>A0A7S4QV25</accession>
<dbReference type="Gene3D" id="2.30.30.100">
    <property type="match status" value="1"/>
</dbReference>
<sequence>MVLEDTSERRIHRPSNSNTNPVCYYTDVKLGLYLVRGDSMVLLGEVEESYGGDNEEENNRMVGCMKRLSLEEFEKMLEESKIGTEEEEEDTTTLIWDFDTDLVA</sequence>
<gene>
    <name evidence="1" type="ORF">DBRI00130_LOCUS8402</name>
</gene>
<proteinExistence type="predicted"/>
<dbReference type="EMBL" id="HBNS01010408">
    <property type="protein sequence ID" value="CAE4594799.1"/>
    <property type="molecule type" value="Transcribed_RNA"/>
</dbReference>